<accession>A0A6P8BGC1</accession>
<reference evidence="4" key="1">
    <citation type="journal article" date="2019" name="Mol. Biol. Evol.">
        <title>Blast fungal genomes show frequent chromosomal changes, gene gains and losses, and effector gene turnover.</title>
        <authorList>
            <person name="Gomez Luciano L.B."/>
            <person name="Jason Tsai I."/>
            <person name="Chuma I."/>
            <person name="Tosa Y."/>
            <person name="Chen Y.H."/>
            <person name="Li J.Y."/>
            <person name="Li M.Y."/>
            <person name="Jade Lu M.Y."/>
            <person name="Nakayashiki H."/>
            <person name="Li W.H."/>
        </authorList>
    </citation>
    <scope>NUCLEOTIDE SEQUENCE</scope>
    <source>
        <strain evidence="4">NI907</strain>
    </source>
</reference>
<feature type="compositionally biased region" description="Polar residues" evidence="1">
    <location>
        <begin position="170"/>
        <end position="183"/>
    </location>
</feature>
<organism evidence="3 4">
    <name type="scientific">Pyricularia grisea</name>
    <name type="common">Crabgrass-specific blast fungus</name>
    <name type="synonym">Magnaporthe grisea</name>
    <dbReference type="NCBI Taxonomy" id="148305"/>
    <lineage>
        <taxon>Eukaryota</taxon>
        <taxon>Fungi</taxon>
        <taxon>Dikarya</taxon>
        <taxon>Ascomycota</taxon>
        <taxon>Pezizomycotina</taxon>
        <taxon>Sordariomycetes</taxon>
        <taxon>Sordariomycetidae</taxon>
        <taxon>Magnaporthales</taxon>
        <taxon>Pyriculariaceae</taxon>
        <taxon>Pyricularia</taxon>
    </lineage>
</organism>
<dbReference type="Pfam" id="PF13878">
    <property type="entry name" value="zf-C2H2_3"/>
    <property type="match status" value="1"/>
</dbReference>
<feature type="compositionally biased region" description="Pro residues" evidence="1">
    <location>
        <begin position="83"/>
        <end position="97"/>
    </location>
</feature>
<keyword evidence="3" id="KW-1185">Reference proteome</keyword>
<feature type="domain" description="N-acetyltransferase ESCO zinc-finger" evidence="2">
    <location>
        <begin position="238"/>
        <end position="276"/>
    </location>
</feature>
<evidence type="ECO:0000256" key="1">
    <source>
        <dbReference type="SAM" id="MobiDB-lite"/>
    </source>
</evidence>
<reference evidence="4" key="2">
    <citation type="submission" date="2019-10" db="EMBL/GenBank/DDBJ databases">
        <authorList>
            <consortium name="NCBI Genome Project"/>
        </authorList>
    </citation>
    <scope>NUCLEOTIDE SEQUENCE</scope>
    <source>
        <strain evidence="4">NI907</strain>
    </source>
</reference>
<name>A0A6P8BGC1_PYRGI</name>
<dbReference type="AlphaFoldDB" id="A0A6P8BGC1"/>
<evidence type="ECO:0000259" key="2">
    <source>
        <dbReference type="Pfam" id="PF13878"/>
    </source>
</evidence>
<dbReference type="InterPro" id="IPR028005">
    <property type="entry name" value="AcTrfase_ESCO_Znf_dom"/>
</dbReference>
<dbReference type="RefSeq" id="XP_030986086.1">
    <property type="nucleotide sequence ID" value="XM_031120785.1"/>
</dbReference>
<evidence type="ECO:0000313" key="3">
    <source>
        <dbReference type="Proteomes" id="UP000515153"/>
    </source>
</evidence>
<gene>
    <name evidence="4" type="ORF">PgNI_00707</name>
</gene>
<proteinExistence type="predicted"/>
<feature type="compositionally biased region" description="Pro residues" evidence="1">
    <location>
        <begin position="136"/>
        <end position="146"/>
    </location>
</feature>
<dbReference type="Proteomes" id="UP000515153">
    <property type="component" value="Unplaced"/>
</dbReference>
<feature type="region of interest" description="Disordered" evidence="1">
    <location>
        <begin position="1"/>
        <end position="194"/>
    </location>
</feature>
<evidence type="ECO:0000313" key="4">
    <source>
        <dbReference type="RefSeq" id="XP_030986086.1"/>
    </source>
</evidence>
<feature type="compositionally biased region" description="Basic and acidic residues" evidence="1">
    <location>
        <begin position="35"/>
        <end position="45"/>
    </location>
</feature>
<reference evidence="4" key="3">
    <citation type="submission" date="2025-08" db="UniProtKB">
        <authorList>
            <consortium name="RefSeq"/>
        </authorList>
    </citation>
    <scope>IDENTIFICATION</scope>
    <source>
        <strain evidence="4">NI907</strain>
    </source>
</reference>
<feature type="compositionally biased region" description="Basic residues" evidence="1">
    <location>
        <begin position="147"/>
        <end position="156"/>
    </location>
</feature>
<protein>
    <recommendedName>
        <fullName evidence="2">N-acetyltransferase ESCO zinc-finger domain-containing protein</fullName>
    </recommendedName>
</protein>
<feature type="compositionally biased region" description="Basic residues" evidence="1">
    <location>
        <begin position="22"/>
        <end position="34"/>
    </location>
</feature>
<sequence length="285" mass="31204">MNHRPSMATEDLITTAETSILPRRRPLRTYGKRKAGIERDSDKPQPKRIRVPEPIQATEPRGHPTRVESPFEESCIYVRTSPTPSPSSSPSPSPSPSPAKSAPKSSILRYFKKTSPTPASLPSPTKSQTAEHSEPPSSPVVSPPPKRSLRAPRRLTTRPARLIDARDGSPSDSIYNTNNSTETPEAHQSLPGNARTTLKEDPANSRMTKSCDCQFKPCSHQTKPGSKRAIKSPTSTIQMTLSLSARSSGITQCRECDMLYNPLHPSDVKNHSRHHAALAKIKAQG</sequence>
<dbReference type="KEGG" id="pgri:PgNI_00707"/>
<feature type="compositionally biased region" description="Low complexity" evidence="1">
    <location>
        <begin position="113"/>
        <end position="127"/>
    </location>
</feature>
<dbReference type="GeneID" id="41955699"/>